<dbReference type="Proteomes" id="UP000005435">
    <property type="component" value="Chromosome"/>
</dbReference>
<dbReference type="SMART" id="SM00028">
    <property type="entry name" value="TPR"/>
    <property type="match status" value="6"/>
</dbReference>
<dbReference type="HOGENOM" id="CLU_356703_0_0_9"/>
<dbReference type="SUPFAM" id="SSF48452">
    <property type="entry name" value="TPR-like"/>
    <property type="match status" value="2"/>
</dbReference>
<proteinExistence type="predicted"/>
<dbReference type="Pfam" id="PF13424">
    <property type="entry name" value="TPR_12"/>
    <property type="match status" value="2"/>
</dbReference>
<dbReference type="EMBL" id="CP003065">
    <property type="protein sequence ID" value="AEV69394.1"/>
    <property type="molecule type" value="Genomic_DNA"/>
</dbReference>
<organism evidence="5 6">
    <name type="scientific">Acetivibrio clariflavus (strain DSM 19732 / NBRC 101661 / EBR45)</name>
    <name type="common">Clostridium clariflavum</name>
    <dbReference type="NCBI Taxonomy" id="720554"/>
    <lineage>
        <taxon>Bacteria</taxon>
        <taxon>Bacillati</taxon>
        <taxon>Bacillota</taxon>
        <taxon>Clostridia</taxon>
        <taxon>Eubacteriales</taxon>
        <taxon>Oscillospiraceae</taxon>
        <taxon>Acetivibrio</taxon>
    </lineage>
</organism>
<gene>
    <name evidence="5" type="ordered locus">Clocl_2845</name>
</gene>
<dbReference type="KEGG" id="ccl:Clocl_2845"/>
<keyword evidence="3" id="KW-0804">Transcription</keyword>
<evidence type="ECO:0000313" key="6">
    <source>
        <dbReference type="Proteomes" id="UP000005435"/>
    </source>
</evidence>
<dbReference type="InterPro" id="IPR027417">
    <property type="entry name" value="P-loop_NTPase"/>
</dbReference>
<evidence type="ECO:0000256" key="3">
    <source>
        <dbReference type="ARBA" id="ARBA00023163"/>
    </source>
</evidence>
<dbReference type="AlphaFoldDB" id="G8LSP2"/>
<dbReference type="GO" id="GO:0003700">
    <property type="term" value="F:DNA-binding transcription factor activity"/>
    <property type="evidence" value="ECO:0007669"/>
    <property type="project" value="InterPro"/>
</dbReference>
<name>G8LSP2_ACECE</name>
<dbReference type="GO" id="GO:0043565">
    <property type="term" value="F:sequence-specific DNA binding"/>
    <property type="evidence" value="ECO:0007669"/>
    <property type="project" value="InterPro"/>
</dbReference>
<dbReference type="SMART" id="SM00342">
    <property type="entry name" value="HTH_ARAC"/>
    <property type="match status" value="1"/>
</dbReference>
<protein>
    <submittedName>
        <fullName evidence="5">Response regulator containing CheY-like receiver domain and AraC-type DNA-binding domain</fullName>
    </submittedName>
</protein>
<dbReference type="eggNOG" id="COG0457">
    <property type="taxonomic scope" value="Bacteria"/>
</dbReference>
<sequence length="786" mass="90711">MNKSCMKLIGSKPVELDISCLIERDEAFLKVQSFFEKLLKKGRGILRVSGICGAGRTHFLSEIAKKAGECGFEVGFLNAEEESKFQIAATSEKVDIWDFEKNIAQNDNFNNSGIILIIDNVLCLSEEELNFVRNFLKCNVPVNLGLVYSIEPEKVFSLDYLDIELCETVCINPLSPKGIQMWIKNVLNWDEAPAAFLKWLYKETKGLPKLLQENVSCLIKNGFLIYGPDNNWTVAGNFDDLFSSDVKEEHYELLKDKTDVSMTGSFESELKMACGMGQIWNTWKSWNESLTRLKEIIKRQEAVPKLENVKLHIWFGRLTDIEGDYEKVIAVLDEGLELFRKTIDKEGEAEVFYLKALAISTQGDLRKVSVLLQESLDIYRLLNDKAGLTRILQYLGMVYYYQGEYDKAEMLLVESLEICRKLKDESGISGSLIRLGMIAKGKGELAQALKLFYDYLKKSNYTEDEDNLSIALINIAEISIRQKDYSYARNLYERNLKLLHELNCKPLLARVLKDLAQLFRYERDYERANKLFNESLNVFEKCGDKTEIMWLYLSIAEMELERSNYDTAKEMYIKGLKIFRDNSQTNWLYAMTVFEALAEISYYEEEMARAAKLMGAADKLSELSGKFTAKNDFSQIYIRHKRIQEKMNRETFESAWVEGNLMNFDEAINFAIGESNDEIDNEMAEKMINYIKENYSKDISLTDMADYFNMSPCYLSTMFKHYTGENFKDYLNFYRVKKAKEYLLKGKMKMGTVAKLVGCNSINTFIRIFKKYEGVPPGQFGVKNKN</sequence>
<dbReference type="InterPro" id="IPR018060">
    <property type="entry name" value="HTH_AraC"/>
</dbReference>
<reference evidence="6" key="1">
    <citation type="submission" date="2011-12" db="EMBL/GenBank/DDBJ databases">
        <title>Complete sequence of Clostridium clariflavum DSM 19732.</title>
        <authorList>
            <consortium name="US DOE Joint Genome Institute"/>
            <person name="Lucas S."/>
            <person name="Han J."/>
            <person name="Lapidus A."/>
            <person name="Cheng J.-F."/>
            <person name="Goodwin L."/>
            <person name="Pitluck S."/>
            <person name="Peters L."/>
            <person name="Teshima H."/>
            <person name="Detter J.C."/>
            <person name="Han C."/>
            <person name="Tapia R."/>
            <person name="Land M."/>
            <person name="Hauser L."/>
            <person name="Kyrpides N."/>
            <person name="Ivanova N."/>
            <person name="Pagani I."/>
            <person name="Kitzmiller T."/>
            <person name="Lynd L."/>
            <person name="Izquierdo J."/>
            <person name="Woyke T."/>
        </authorList>
    </citation>
    <scope>NUCLEOTIDE SEQUENCE [LARGE SCALE GENOMIC DNA]</scope>
    <source>
        <strain evidence="6">DSM 19732 / NBRC 101661 / EBR45</strain>
    </source>
</reference>
<dbReference type="PROSITE" id="PS01124">
    <property type="entry name" value="HTH_ARAC_FAMILY_2"/>
    <property type="match status" value="1"/>
</dbReference>
<dbReference type="SUPFAM" id="SSF52540">
    <property type="entry name" value="P-loop containing nucleoside triphosphate hydrolases"/>
    <property type="match status" value="1"/>
</dbReference>
<dbReference type="Gene3D" id="1.25.40.10">
    <property type="entry name" value="Tetratricopeptide repeat domain"/>
    <property type="match status" value="2"/>
</dbReference>
<dbReference type="InterPro" id="IPR019734">
    <property type="entry name" value="TPR_rpt"/>
</dbReference>
<dbReference type="PANTHER" id="PTHR43280">
    <property type="entry name" value="ARAC-FAMILY TRANSCRIPTIONAL REGULATOR"/>
    <property type="match status" value="1"/>
</dbReference>
<accession>G8LSP2</accession>
<keyword evidence="2 5" id="KW-0238">DNA-binding</keyword>
<keyword evidence="1" id="KW-0805">Transcription regulation</keyword>
<reference evidence="5 6" key="2">
    <citation type="journal article" date="2012" name="Stand. Genomic Sci.">
        <title>Complete Genome Sequence of Clostridium clariflavum DSM 19732.</title>
        <authorList>
            <person name="Izquierdo J.A."/>
            <person name="Goodwin L."/>
            <person name="Davenport K.W."/>
            <person name="Teshima H."/>
            <person name="Bruce D."/>
            <person name="Detter C."/>
            <person name="Tapia R."/>
            <person name="Han S."/>
            <person name="Land M."/>
            <person name="Hauser L."/>
            <person name="Jeffries C.D."/>
            <person name="Han J."/>
            <person name="Pitluck S."/>
            <person name="Nolan M."/>
            <person name="Chen A."/>
            <person name="Huntemann M."/>
            <person name="Mavromatis K."/>
            <person name="Mikhailova N."/>
            <person name="Liolios K."/>
            <person name="Woyke T."/>
            <person name="Lynd L.R."/>
        </authorList>
    </citation>
    <scope>NUCLEOTIDE SEQUENCE [LARGE SCALE GENOMIC DNA]</scope>
    <source>
        <strain evidence="6">DSM 19732 / NBRC 101661 / EBR45</strain>
    </source>
</reference>
<dbReference type="STRING" id="720554.Clocl_2845"/>
<dbReference type="SUPFAM" id="SSF46689">
    <property type="entry name" value="Homeodomain-like"/>
    <property type="match status" value="2"/>
</dbReference>
<dbReference type="eggNOG" id="COG2207">
    <property type="taxonomic scope" value="Bacteria"/>
</dbReference>
<evidence type="ECO:0000313" key="5">
    <source>
        <dbReference type="EMBL" id="AEV69394.1"/>
    </source>
</evidence>
<keyword evidence="6" id="KW-1185">Reference proteome</keyword>
<dbReference type="InterPro" id="IPR011990">
    <property type="entry name" value="TPR-like_helical_dom_sf"/>
</dbReference>
<dbReference type="Pfam" id="PF12833">
    <property type="entry name" value="HTH_18"/>
    <property type="match status" value="1"/>
</dbReference>
<dbReference type="Gene3D" id="1.10.10.60">
    <property type="entry name" value="Homeodomain-like"/>
    <property type="match status" value="2"/>
</dbReference>
<evidence type="ECO:0000259" key="4">
    <source>
        <dbReference type="PROSITE" id="PS01124"/>
    </source>
</evidence>
<evidence type="ECO:0000256" key="1">
    <source>
        <dbReference type="ARBA" id="ARBA00023015"/>
    </source>
</evidence>
<evidence type="ECO:0000256" key="2">
    <source>
        <dbReference type="ARBA" id="ARBA00023125"/>
    </source>
</evidence>
<dbReference type="InterPro" id="IPR009057">
    <property type="entry name" value="Homeodomain-like_sf"/>
</dbReference>
<dbReference type="RefSeq" id="WP_014255943.1">
    <property type="nucleotide sequence ID" value="NC_016627.1"/>
</dbReference>
<feature type="domain" description="HTH araC/xylS-type" evidence="4">
    <location>
        <begin position="685"/>
        <end position="783"/>
    </location>
</feature>
<dbReference type="PANTHER" id="PTHR43280:SF2">
    <property type="entry name" value="HTH-TYPE TRANSCRIPTIONAL REGULATOR EXSA"/>
    <property type="match status" value="1"/>
</dbReference>
<dbReference type="OrthoDB" id="9811542at2"/>